<sequence>MKLQKHKLLLKALRILPLCDLLHINIINITKRNFPALKTFLMNSFPRKVRGLEIFNTQRSNKIIERYRREISNASHKVTSYLGLCELKISRPSLMRLFSENKNKRSLKFTSCILNAEEIPDFTRSLDRSTISKLEFNKCSIIGPSMTGKGFDGIESLIQGFSKSTDFKDSLKHLDFYPLENEELLDDLLITNNFNLAYLDSI</sequence>
<reference evidence="1" key="1">
    <citation type="submission" date="2023-07" db="EMBL/GenBank/DDBJ databases">
        <authorList>
            <consortium name="AG Swart"/>
            <person name="Singh M."/>
            <person name="Singh A."/>
            <person name="Seah K."/>
            <person name="Emmerich C."/>
        </authorList>
    </citation>
    <scope>NUCLEOTIDE SEQUENCE</scope>
    <source>
        <strain evidence="1">DP1</strain>
    </source>
</reference>
<comment type="caution">
    <text evidence="1">The sequence shown here is derived from an EMBL/GenBank/DDBJ whole genome shotgun (WGS) entry which is preliminary data.</text>
</comment>
<keyword evidence="2" id="KW-1185">Reference proteome</keyword>
<dbReference type="EMBL" id="CAMPGE010006591">
    <property type="protein sequence ID" value="CAI2365455.1"/>
    <property type="molecule type" value="Genomic_DNA"/>
</dbReference>
<dbReference type="AlphaFoldDB" id="A0AAD1UB25"/>
<organism evidence="1 2">
    <name type="scientific">Euplotes crassus</name>
    <dbReference type="NCBI Taxonomy" id="5936"/>
    <lineage>
        <taxon>Eukaryota</taxon>
        <taxon>Sar</taxon>
        <taxon>Alveolata</taxon>
        <taxon>Ciliophora</taxon>
        <taxon>Intramacronucleata</taxon>
        <taxon>Spirotrichea</taxon>
        <taxon>Hypotrichia</taxon>
        <taxon>Euplotida</taxon>
        <taxon>Euplotidae</taxon>
        <taxon>Moneuplotes</taxon>
    </lineage>
</organism>
<evidence type="ECO:0000313" key="2">
    <source>
        <dbReference type="Proteomes" id="UP001295684"/>
    </source>
</evidence>
<accession>A0AAD1UB25</accession>
<protein>
    <submittedName>
        <fullName evidence="1">Uncharacterized protein</fullName>
    </submittedName>
</protein>
<gene>
    <name evidence="1" type="ORF">ECRASSUSDP1_LOCUS6787</name>
</gene>
<evidence type="ECO:0000313" key="1">
    <source>
        <dbReference type="EMBL" id="CAI2365455.1"/>
    </source>
</evidence>
<name>A0AAD1UB25_EUPCR</name>
<proteinExistence type="predicted"/>
<dbReference type="Proteomes" id="UP001295684">
    <property type="component" value="Unassembled WGS sequence"/>
</dbReference>